<dbReference type="FunFam" id="3.20.70.20:FF:000018">
    <property type="entry name" value="Vitamin B12-dependent ribonucleotide reductase"/>
    <property type="match status" value="1"/>
</dbReference>
<keyword evidence="4 13" id="KW-0237">DNA synthesis</keyword>
<dbReference type="SUPFAM" id="SSF48168">
    <property type="entry name" value="R1 subunit of ribonucleotide reductase, N-terminal domain"/>
    <property type="match status" value="1"/>
</dbReference>
<dbReference type="PANTHER" id="PTHR43371:SF1">
    <property type="entry name" value="RIBONUCLEOSIDE-DIPHOSPHATE REDUCTASE"/>
    <property type="match status" value="1"/>
</dbReference>
<evidence type="ECO:0000256" key="8">
    <source>
        <dbReference type="ARBA" id="ARBA00023116"/>
    </source>
</evidence>
<dbReference type="NCBIfam" id="NF006417">
    <property type="entry name" value="PRK08665.1"/>
    <property type="match status" value="1"/>
</dbReference>
<protein>
    <recommendedName>
        <fullName evidence="13">Vitamin B12-dependent ribonucleotide reductase</fullName>
        <ecNumber evidence="13">1.17.4.1</ecNumber>
    </recommendedName>
</protein>
<comment type="cofactor">
    <cofactor evidence="1 13">
        <name>adenosylcob(III)alamin</name>
        <dbReference type="ChEBI" id="CHEBI:18408"/>
    </cofactor>
</comment>
<evidence type="ECO:0000313" key="15">
    <source>
        <dbReference type="EMBL" id="HGH59718.1"/>
    </source>
</evidence>
<dbReference type="InterPro" id="IPR000788">
    <property type="entry name" value="RNR_lg_C"/>
</dbReference>
<dbReference type="UniPathway" id="UPA00326"/>
<dbReference type="PROSITE" id="PS51161">
    <property type="entry name" value="ATP_CONE"/>
    <property type="match status" value="1"/>
</dbReference>
<evidence type="ECO:0000256" key="13">
    <source>
        <dbReference type="RuleBase" id="RU364064"/>
    </source>
</evidence>
<comment type="function">
    <text evidence="13">Catalyzes the reduction of ribonucleotides to deoxyribonucleotides. May function to provide a pool of deoxyribonucleotide precursors for DNA repair during oxygen limitation and/or for immediate growth after restoration of oxygen.</text>
</comment>
<dbReference type="GO" id="GO:0004748">
    <property type="term" value="F:ribonucleoside-diphosphate reductase activity, thioredoxin disulfide as acceptor"/>
    <property type="evidence" value="ECO:0007669"/>
    <property type="project" value="UniProtKB-EC"/>
</dbReference>
<dbReference type="InterPro" id="IPR008926">
    <property type="entry name" value="RNR_R1-su_N"/>
</dbReference>
<keyword evidence="3 13" id="KW-0846">Cobalamin</keyword>
<comment type="catalytic activity">
    <reaction evidence="11 13">
        <text>a 2'-deoxyribonucleoside 5'-diphosphate + [thioredoxin]-disulfide + H2O = a ribonucleoside 5'-diphosphate + [thioredoxin]-dithiol</text>
        <dbReference type="Rhea" id="RHEA:23252"/>
        <dbReference type="Rhea" id="RHEA-COMP:10698"/>
        <dbReference type="Rhea" id="RHEA-COMP:10700"/>
        <dbReference type="ChEBI" id="CHEBI:15377"/>
        <dbReference type="ChEBI" id="CHEBI:29950"/>
        <dbReference type="ChEBI" id="CHEBI:50058"/>
        <dbReference type="ChEBI" id="CHEBI:57930"/>
        <dbReference type="ChEBI" id="CHEBI:73316"/>
        <dbReference type="EC" id="1.17.4.1"/>
    </reaction>
</comment>
<keyword evidence="6 12" id="KW-0067">ATP-binding</keyword>
<keyword evidence="8" id="KW-0215">Deoxyribonucleotide synthesis</keyword>
<feature type="domain" description="ATP-cone" evidence="14">
    <location>
        <begin position="8"/>
        <end position="102"/>
    </location>
</feature>
<evidence type="ECO:0000259" key="14">
    <source>
        <dbReference type="PROSITE" id="PS51161"/>
    </source>
</evidence>
<comment type="similarity">
    <text evidence="2 13">Belongs to the ribonucleoside diphosphate reductase class-2 family.</text>
</comment>
<dbReference type="InterPro" id="IPR013344">
    <property type="entry name" value="RNR_NrdJ/NrdZ"/>
</dbReference>
<dbReference type="PANTHER" id="PTHR43371">
    <property type="entry name" value="VITAMIN B12-DEPENDENT RIBONUCLEOTIDE REDUCTASE"/>
    <property type="match status" value="1"/>
</dbReference>
<reference evidence="15" key="1">
    <citation type="journal article" date="2020" name="mSystems">
        <title>Genome- and Community-Level Interaction Insights into Carbon Utilization and Element Cycling Functions of Hydrothermarchaeota in Hydrothermal Sediment.</title>
        <authorList>
            <person name="Zhou Z."/>
            <person name="Liu Y."/>
            <person name="Xu W."/>
            <person name="Pan J."/>
            <person name="Luo Z.H."/>
            <person name="Li M."/>
        </authorList>
    </citation>
    <scope>NUCLEOTIDE SEQUENCE [LARGE SCALE GENOMIC DNA]</scope>
    <source>
        <strain evidence="15">SpSt-769</strain>
    </source>
</reference>
<dbReference type="Pfam" id="PF00317">
    <property type="entry name" value="Ribonuc_red_lgN"/>
    <property type="match status" value="1"/>
</dbReference>
<evidence type="ECO:0000256" key="4">
    <source>
        <dbReference type="ARBA" id="ARBA00022634"/>
    </source>
</evidence>
<keyword evidence="5 12" id="KW-0547">Nucleotide-binding</keyword>
<gene>
    <name evidence="15" type="ORF">ENV54_00315</name>
</gene>
<evidence type="ECO:0000256" key="9">
    <source>
        <dbReference type="ARBA" id="ARBA00023157"/>
    </source>
</evidence>
<dbReference type="GO" id="GO:0071897">
    <property type="term" value="P:DNA biosynthetic process"/>
    <property type="evidence" value="ECO:0007669"/>
    <property type="project" value="UniProtKB-KW"/>
</dbReference>
<sequence>MEEKTTIKQVRRRSGELVPFDRKKIQYALYRAFVEVLRDEAESEQRANELADRIIPLLRERFGEVPSVEEIQDVVEEVLIKEGFAQVARAYILYRRRHQEIREIKSWMGVRDELKLPVNAVRVLQRRYLRKDEQGRIIESPAQMFRRVARAVAEAERQYGSESRVKFFEEEFYTLMASRLFMPNSPTLMNAGTQMGQLSACFVIPVEDSIESIFDAVKNMALIHQSGGGTGFSFSRLRPRGDMVMSTMGIASGPVSFMEIFDTATGVVKQGGRRRGANMGILRIDHPDIIDFITAKGQEGRFRNFNLSVAASDDYMQALEAGRDYPLINPRNGQEVRRVPAGEIFDLIAHMAWKSGDPGMIFLDTINRANPTPELGQIEATNPCGELPLLPYESCNLGSINLARLVRGKKIDWEQMTKIVHLGVRFLDDIIEINRFPLPEIEKITRANRKIGLGVMGFADLLFELGIPYDSDQAVEMAERIMRHIQEEAWNQSRLLARERGAFPNFPASVYARRGEAAVRNATTTTVAPTGTISIIAGCSSGIEPVFALSFIRNIMDGTKLTEVNPVFEKVAKERGFFSQELMGQIARLGSIQQLLELPEDIRRVFVTALDIAPEWHLKIQAAFQKYTDNSVSKTINLPAEATVDEVKKIYRQAYHLGCKGITIYRYGSKPDQVLSLPGQYKEKVEEEDWYTTAEAEYSGGCPTSPGCSL</sequence>
<organism evidence="15">
    <name type="scientific">Desulfomonile tiedjei</name>
    <dbReference type="NCBI Taxonomy" id="2358"/>
    <lineage>
        <taxon>Bacteria</taxon>
        <taxon>Pseudomonadati</taxon>
        <taxon>Thermodesulfobacteriota</taxon>
        <taxon>Desulfomonilia</taxon>
        <taxon>Desulfomonilales</taxon>
        <taxon>Desulfomonilaceae</taxon>
        <taxon>Desulfomonile</taxon>
    </lineage>
</organism>
<evidence type="ECO:0000256" key="1">
    <source>
        <dbReference type="ARBA" id="ARBA00001922"/>
    </source>
</evidence>
<evidence type="ECO:0000256" key="6">
    <source>
        <dbReference type="ARBA" id="ARBA00022840"/>
    </source>
</evidence>
<evidence type="ECO:0000256" key="5">
    <source>
        <dbReference type="ARBA" id="ARBA00022741"/>
    </source>
</evidence>
<dbReference type="GO" id="GO:0031419">
    <property type="term" value="F:cobalamin binding"/>
    <property type="evidence" value="ECO:0007669"/>
    <property type="project" value="UniProtKB-KW"/>
</dbReference>
<dbReference type="InterPro" id="IPR005144">
    <property type="entry name" value="ATP-cone_dom"/>
</dbReference>
<evidence type="ECO:0000256" key="12">
    <source>
        <dbReference type="PROSITE-ProRule" id="PRU00492"/>
    </source>
</evidence>
<proteinExistence type="inferred from homology"/>
<evidence type="ECO:0000256" key="11">
    <source>
        <dbReference type="ARBA" id="ARBA00047754"/>
    </source>
</evidence>
<accession>A0A7C4AQ03</accession>
<dbReference type="SUPFAM" id="SSF51998">
    <property type="entry name" value="PFL-like glycyl radical enzymes"/>
    <property type="match status" value="1"/>
</dbReference>
<dbReference type="Gene3D" id="3.20.70.20">
    <property type="match status" value="1"/>
</dbReference>
<dbReference type="GO" id="GO:0009263">
    <property type="term" value="P:deoxyribonucleotide biosynthetic process"/>
    <property type="evidence" value="ECO:0007669"/>
    <property type="project" value="UniProtKB-KW"/>
</dbReference>
<keyword evidence="10 13" id="KW-0170">Cobalt</keyword>
<dbReference type="PRINTS" id="PR01183">
    <property type="entry name" value="RIBORDTASEM1"/>
</dbReference>
<comment type="caution">
    <text evidence="15">The sequence shown here is derived from an EMBL/GenBank/DDBJ whole genome shotgun (WGS) entry which is preliminary data.</text>
</comment>
<dbReference type="InterPro" id="IPR050862">
    <property type="entry name" value="RdRp_reductase_class-2"/>
</dbReference>
<dbReference type="AlphaFoldDB" id="A0A7C4AQ03"/>
<dbReference type="Pfam" id="PF02867">
    <property type="entry name" value="Ribonuc_red_lgC"/>
    <property type="match status" value="1"/>
</dbReference>
<dbReference type="NCBIfam" id="TIGR02504">
    <property type="entry name" value="NrdJ_Z"/>
    <property type="match status" value="1"/>
</dbReference>
<name>A0A7C4AQ03_9BACT</name>
<dbReference type="Pfam" id="PF03477">
    <property type="entry name" value="ATP-cone"/>
    <property type="match status" value="1"/>
</dbReference>
<dbReference type="InterPro" id="IPR013509">
    <property type="entry name" value="RNR_lsu_N"/>
</dbReference>
<keyword evidence="7 13" id="KW-0560">Oxidoreductase</keyword>
<evidence type="ECO:0000256" key="7">
    <source>
        <dbReference type="ARBA" id="ARBA00023002"/>
    </source>
</evidence>
<keyword evidence="9" id="KW-1015">Disulfide bond</keyword>
<dbReference type="EC" id="1.17.4.1" evidence="13"/>
<evidence type="ECO:0000256" key="10">
    <source>
        <dbReference type="ARBA" id="ARBA00023285"/>
    </source>
</evidence>
<dbReference type="GO" id="GO:0005524">
    <property type="term" value="F:ATP binding"/>
    <property type="evidence" value="ECO:0007669"/>
    <property type="project" value="UniProtKB-UniRule"/>
</dbReference>
<evidence type="ECO:0000256" key="2">
    <source>
        <dbReference type="ARBA" id="ARBA00007405"/>
    </source>
</evidence>
<dbReference type="CDD" id="cd02888">
    <property type="entry name" value="RNR_II_dimer"/>
    <property type="match status" value="1"/>
</dbReference>
<evidence type="ECO:0000256" key="3">
    <source>
        <dbReference type="ARBA" id="ARBA00022628"/>
    </source>
</evidence>
<dbReference type="EMBL" id="DTGT01000011">
    <property type="protein sequence ID" value="HGH59718.1"/>
    <property type="molecule type" value="Genomic_DNA"/>
</dbReference>